<feature type="transmembrane region" description="Helical" evidence="1">
    <location>
        <begin position="54"/>
        <end position="76"/>
    </location>
</feature>
<keyword evidence="1" id="KW-1133">Transmembrane helix</keyword>
<dbReference type="InterPro" id="IPR009937">
    <property type="entry name" value="Phage_holin_3_6"/>
</dbReference>
<accession>A0A1R1IC43</accession>
<evidence type="ECO:0000313" key="3">
    <source>
        <dbReference type="Proteomes" id="UP000187526"/>
    </source>
</evidence>
<comment type="caution">
    <text evidence="2">The sequence shown here is derived from an EMBL/GenBank/DDBJ whole genome shotgun (WGS) entry which is preliminary data.</text>
</comment>
<protein>
    <recommendedName>
        <fullName evidence="4">Phage holin family protein</fullName>
    </recommendedName>
</protein>
<dbReference type="Pfam" id="PF07332">
    <property type="entry name" value="Phage_holin_3_6"/>
    <property type="match status" value="1"/>
</dbReference>
<sequence>MAGPSAGEEGREGLFAALKNIVATLLNIGRTRAELLAVEIEEEKYRLIALWAKAIGAAFLIALGVIMAVFSLALAFWEQRVFVFGFFAVLFFVGAAFLVTSLRQQARAPSRLFRSSLAELEADVAELRGRPRE</sequence>
<proteinExistence type="predicted"/>
<feature type="transmembrane region" description="Helical" evidence="1">
    <location>
        <begin position="82"/>
        <end position="102"/>
    </location>
</feature>
<keyword evidence="1" id="KW-0812">Transmembrane</keyword>
<dbReference type="Proteomes" id="UP000187526">
    <property type="component" value="Unassembled WGS sequence"/>
</dbReference>
<dbReference type="RefSeq" id="WP_076091225.1">
    <property type="nucleotide sequence ID" value="NZ_MTHD01000001.1"/>
</dbReference>
<dbReference type="EMBL" id="MTHD01000001">
    <property type="protein sequence ID" value="OMG56254.1"/>
    <property type="molecule type" value="Genomic_DNA"/>
</dbReference>
<dbReference type="OrthoDB" id="9181865at2"/>
<keyword evidence="3" id="KW-1185">Reference proteome</keyword>
<evidence type="ECO:0008006" key="4">
    <source>
        <dbReference type="Google" id="ProtNLM"/>
    </source>
</evidence>
<evidence type="ECO:0000256" key="1">
    <source>
        <dbReference type="SAM" id="Phobius"/>
    </source>
</evidence>
<dbReference type="AlphaFoldDB" id="A0A1R1IC43"/>
<organism evidence="2 3">
    <name type="scientific">Azonexus hydrophilus</name>
    <dbReference type="NCBI Taxonomy" id="418702"/>
    <lineage>
        <taxon>Bacteria</taxon>
        <taxon>Pseudomonadati</taxon>
        <taxon>Pseudomonadota</taxon>
        <taxon>Betaproteobacteria</taxon>
        <taxon>Rhodocyclales</taxon>
        <taxon>Azonexaceae</taxon>
        <taxon>Azonexus</taxon>
    </lineage>
</organism>
<name>A0A1R1IC43_9RHOO</name>
<gene>
    <name evidence="2" type="ORF">BJN45_01075</name>
</gene>
<evidence type="ECO:0000313" key="2">
    <source>
        <dbReference type="EMBL" id="OMG56254.1"/>
    </source>
</evidence>
<keyword evidence="1" id="KW-0472">Membrane</keyword>
<dbReference type="STRING" id="418702.BJN45_01075"/>
<reference evidence="2 3" key="1">
    <citation type="submission" date="2016-10" db="EMBL/GenBank/DDBJ databases">
        <title>Alkaliphiles isolated from bioreactors.</title>
        <authorList>
            <person name="Salah Z."/>
            <person name="Rout S.P."/>
            <person name="Humphreys P.N."/>
        </authorList>
    </citation>
    <scope>NUCLEOTIDE SEQUENCE [LARGE SCALE GENOMIC DNA]</scope>
    <source>
        <strain evidence="2 3">ZS02</strain>
    </source>
</reference>